<dbReference type="KEGG" id="mech:Q9L42_009425"/>
<feature type="signal peptide" evidence="12">
    <location>
        <begin position="1"/>
        <end position="23"/>
    </location>
</feature>
<keyword evidence="15" id="KW-1185">Reference proteome</keyword>
<sequence length="469" mass="51682">MRTTTFQILSLNSLLLFSLSASGAEIAQHRLDLTTHFSGYLVLGIFSIAYILVFLEEKLHLHKSKPVLVAAGLIWAIIAFIYAQHDISETANKALKHHFLEYSELFFFLMVAMTYISAMIERGVFEALHYKLVSKNFSYRQLFWLTGAMAFMISPVADNLTAALIMCTVVLTVGSSQPDFTAISCVNIVVAANAGGAFSPFGDITTLMVWQKGIIEFSTFFKLFIPAIVNFLVPAALMHFYLPKGHPELPEEEDAAIKHGGIIIVLLFLATIATSILFHQFLHIPAAFGMLMGLGYLKMFGYYLRLKFRQERASFDMIPGSEPSGSAFDVFSHIAKSEWDTLFFFYGVIMSVGGIGFIGYLSDISAFMYDELGATTANIMVGLLSAIIDNIPIMFAVLTMNPAMPENQWLLVTLTAGVGGSLLSIGSAAGVALMGQARNSYTFLVHLKWFPAIALGYLFSIYTHLMLNG</sequence>
<feature type="chain" id="PRO_5043896597" evidence="12">
    <location>
        <begin position="24"/>
        <end position="469"/>
    </location>
</feature>
<dbReference type="InterPro" id="IPR004680">
    <property type="entry name" value="Cit_transptr-like_dom"/>
</dbReference>
<evidence type="ECO:0000256" key="10">
    <source>
        <dbReference type="ARBA" id="ARBA00025753"/>
    </source>
</evidence>
<keyword evidence="4 11" id="KW-0812">Transmembrane</keyword>
<dbReference type="RefSeq" id="WP_349432676.1">
    <property type="nucleotide sequence ID" value="NZ_CP157743.1"/>
</dbReference>
<feature type="transmembrane region" description="Helical" evidence="11">
    <location>
        <begin position="409"/>
        <end position="429"/>
    </location>
</feature>
<keyword evidence="5 11" id="KW-1133">Transmembrane helix</keyword>
<dbReference type="NCBIfam" id="NF038006">
    <property type="entry name" value="NhaD_1"/>
    <property type="match status" value="1"/>
</dbReference>
<dbReference type="GO" id="GO:0016020">
    <property type="term" value="C:membrane"/>
    <property type="evidence" value="ECO:0007669"/>
    <property type="project" value="UniProtKB-SubCell"/>
</dbReference>
<accession>A0AAU7NZB4</accession>
<keyword evidence="3" id="KW-0050">Antiport</keyword>
<evidence type="ECO:0000256" key="6">
    <source>
        <dbReference type="ARBA" id="ARBA00023053"/>
    </source>
</evidence>
<keyword evidence="6" id="KW-0915">Sodium</keyword>
<evidence type="ECO:0000256" key="2">
    <source>
        <dbReference type="ARBA" id="ARBA00022448"/>
    </source>
</evidence>
<evidence type="ECO:0000256" key="4">
    <source>
        <dbReference type="ARBA" id="ARBA00022692"/>
    </source>
</evidence>
<dbReference type="Proteomes" id="UP001225378">
    <property type="component" value="Chromosome"/>
</dbReference>
<dbReference type="EMBL" id="CP157743">
    <property type="protein sequence ID" value="XBS22328.1"/>
    <property type="molecule type" value="Genomic_DNA"/>
</dbReference>
<evidence type="ECO:0000256" key="7">
    <source>
        <dbReference type="ARBA" id="ARBA00023065"/>
    </source>
</evidence>
<feature type="transmembrane region" description="Helical" evidence="11">
    <location>
        <begin position="284"/>
        <end position="304"/>
    </location>
</feature>
<evidence type="ECO:0000256" key="5">
    <source>
        <dbReference type="ARBA" id="ARBA00022989"/>
    </source>
</evidence>
<dbReference type="Pfam" id="PF03600">
    <property type="entry name" value="CitMHS"/>
    <property type="match status" value="1"/>
</dbReference>
<feature type="transmembrane region" description="Helical" evidence="11">
    <location>
        <begin position="105"/>
        <end position="121"/>
    </location>
</feature>
<feature type="transmembrane region" description="Helical" evidence="11">
    <location>
        <begin position="142"/>
        <end position="171"/>
    </location>
</feature>
<keyword evidence="8 11" id="KW-0472">Membrane</keyword>
<keyword evidence="9" id="KW-0739">Sodium transport</keyword>
<evidence type="ECO:0000256" key="3">
    <source>
        <dbReference type="ARBA" id="ARBA00022449"/>
    </source>
</evidence>
<dbReference type="PANTHER" id="PTHR43269">
    <property type="entry name" value="SODIUM/PROTON ANTIPORTER 1-RELATED"/>
    <property type="match status" value="1"/>
</dbReference>
<protein>
    <submittedName>
        <fullName evidence="14">Sodium:proton antiporter NhaD</fullName>
    </submittedName>
</protein>
<feature type="transmembrane region" description="Helical" evidence="11">
    <location>
        <begin position="223"/>
        <end position="243"/>
    </location>
</feature>
<feature type="transmembrane region" description="Helical" evidence="11">
    <location>
        <begin position="255"/>
        <end position="278"/>
    </location>
</feature>
<keyword evidence="7" id="KW-0406">Ion transport</keyword>
<comment type="subcellular location">
    <subcellularLocation>
        <location evidence="1">Membrane</location>
        <topology evidence="1">Multi-pass membrane protein</topology>
    </subcellularLocation>
</comment>
<dbReference type="PANTHER" id="PTHR43269:SF2">
    <property type="entry name" value="SODIUM_PROTON ANTIPORTER 1-RELATED"/>
    <property type="match status" value="1"/>
</dbReference>
<evidence type="ECO:0000256" key="8">
    <source>
        <dbReference type="ARBA" id="ARBA00023136"/>
    </source>
</evidence>
<proteinExistence type="inferred from homology"/>
<reference evidence="14 15" key="1">
    <citation type="journal article" date="2024" name="Microbiology">
        <title>Methylomarinum rosea sp. nov., a novel halophilic methanotrophic bacterium from the hypersaline Lake Elton.</title>
        <authorList>
            <person name="Suleimanov R.Z."/>
            <person name="Oshkin I.Y."/>
            <person name="Danilova O.V."/>
            <person name="Suzina N.E."/>
            <person name="Dedysh S.N."/>
        </authorList>
    </citation>
    <scope>NUCLEOTIDE SEQUENCE [LARGE SCALE GENOMIC DNA]</scope>
    <source>
        <strain evidence="14 15">Ch1-1</strain>
    </source>
</reference>
<feature type="transmembrane region" description="Helical" evidence="11">
    <location>
        <begin position="67"/>
        <end position="85"/>
    </location>
</feature>
<evidence type="ECO:0000256" key="1">
    <source>
        <dbReference type="ARBA" id="ARBA00004141"/>
    </source>
</evidence>
<feature type="transmembrane region" description="Helical" evidence="11">
    <location>
        <begin position="374"/>
        <end position="397"/>
    </location>
</feature>
<organism evidence="14 15">
    <name type="scientific">Methylomarinum roseum</name>
    <dbReference type="NCBI Taxonomy" id="3067653"/>
    <lineage>
        <taxon>Bacteria</taxon>
        <taxon>Pseudomonadati</taxon>
        <taxon>Pseudomonadota</taxon>
        <taxon>Gammaproteobacteria</taxon>
        <taxon>Methylococcales</taxon>
        <taxon>Methylococcaceae</taxon>
        <taxon>Methylomarinum</taxon>
    </lineage>
</organism>
<evidence type="ECO:0000313" key="15">
    <source>
        <dbReference type="Proteomes" id="UP001225378"/>
    </source>
</evidence>
<feature type="domain" description="Citrate transporter-like" evidence="13">
    <location>
        <begin position="51"/>
        <end position="417"/>
    </location>
</feature>
<feature type="transmembrane region" description="Helical" evidence="11">
    <location>
        <begin position="33"/>
        <end position="55"/>
    </location>
</feature>
<dbReference type="AlphaFoldDB" id="A0AAU7NZB4"/>
<comment type="similarity">
    <text evidence="10">Belongs to the NhaD Na(+)/H(+) (TC 2.A.62) antiporter family.</text>
</comment>
<dbReference type="GO" id="GO:0006814">
    <property type="term" value="P:sodium ion transport"/>
    <property type="evidence" value="ECO:0007669"/>
    <property type="project" value="UniProtKB-KW"/>
</dbReference>
<feature type="transmembrane region" description="Helical" evidence="11">
    <location>
        <begin position="342"/>
        <end position="362"/>
    </location>
</feature>
<keyword evidence="12" id="KW-0732">Signal</keyword>
<dbReference type="GO" id="GO:0015297">
    <property type="term" value="F:antiporter activity"/>
    <property type="evidence" value="ECO:0007669"/>
    <property type="project" value="UniProtKB-KW"/>
</dbReference>
<dbReference type="InterPro" id="IPR045016">
    <property type="entry name" value="NhaD-like"/>
</dbReference>
<evidence type="ECO:0000256" key="12">
    <source>
        <dbReference type="SAM" id="SignalP"/>
    </source>
</evidence>
<name>A0AAU7NZB4_9GAMM</name>
<gene>
    <name evidence="14" type="primary">nhaD</name>
    <name evidence="14" type="ORF">Q9L42_009425</name>
</gene>
<feature type="transmembrane region" description="Helical" evidence="11">
    <location>
        <begin position="449"/>
        <end position="467"/>
    </location>
</feature>
<evidence type="ECO:0000256" key="11">
    <source>
        <dbReference type="SAM" id="Phobius"/>
    </source>
</evidence>
<keyword evidence="2" id="KW-0813">Transport</keyword>
<evidence type="ECO:0000256" key="9">
    <source>
        <dbReference type="ARBA" id="ARBA00023201"/>
    </source>
</evidence>
<evidence type="ECO:0000259" key="13">
    <source>
        <dbReference type="Pfam" id="PF03600"/>
    </source>
</evidence>
<evidence type="ECO:0000313" key="14">
    <source>
        <dbReference type="EMBL" id="XBS22328.1"/>
    </source>
</evidence>